<reference evidence="2 3" key="1">
    <citation type="journal article" date="2019" name="Commun. Biol.">
        <title>The bagworm genome reveals a unique fibroin gene that provides high tensile strength.</title>
        <authorList>
            <person name="Kono N."/>
            <person name="Nakamura H."/>
            <person name="Ohtoshi R."/>
            <person name="Tomita M."/>
            <person name="Numata K."/>
            <person name="Arakawa K."/>
        </authorList>
    </citation>
    <scope>NUCLEOTIDE SEQUENCE [LARGE SCALE GENOMIC DNA]</scope>
</reference>
<feature type="region of interest" description="Disordered" evidence="1">
    <location>
        <begin position="62"/>
        <end position="82"/>
    </location>
</feature>
<gene>
    <name evidence="2" type="ORF">EVAR_92859_1</name>
</gene>
<organism evidence="2 3">
    <name type="scientific">Eumeta variegata</name>
    <name type="common">Bagworm moth</name>
    <name type="synonym">Eumeta japonica</name>
    <dbReference type="NCBI Taxonomy" id="151549"/>
    <lineage>
        <taxon>Eukaryota</taxon>
        <taxon>Metazoa</taxon>
        <taxon>Ecdysozoa</taxon>
        <taxon>Arthropoda</taxon>
        <taxon>Hexapoda</taxon>
        <taxon>Insecta</taxon>
        <taxon>Pterygota</taxon>
        <taxon>Neoptera</taxon>
        <taxon>Endopterygota</taxon>
        <taxon>Lepidoptera</taxon>
        <taxon>Glossata</taxon>
        <taxon>Ditrysia</taxon>
        <taxon>Tineoidea</taxon>
        <taxon>Psychidae</taxon>
        <taxon>Oiketicinae</taxon>
        <taxon>Eumeta</taxon>
    </lineage>
</organism>
<protein>
    <submittedName>
        <fullName evidence="2">Uncharacterized protein</fullName>
    </submittedName>
</protein>
<comment type="caution">
    <text evidence="2">The sequence shown here is derived from an EMBL/GenBank/DDBJ whole genome shotgun (WGS) entry which is preliminary data.</text>
</comment>
<dbReference type="EMBL" id="BGZK01000046">
    <property type="protein sequence ID" value="GBP11330.1"/>
    <property type="molecule type" value="Genomic_DNA"/>
</dbReference>
<dbReference type="AlphaFoldDB" id="A0A4C1TCM5"/>
<sequence length="96" mass="10486">MSFVRAAHKFTLIKRPKELSAHGCARADVEHVFSPSILTDEAIDLNFVSAFNSDPVPDFGPVSRPASTFDTAPGRGSDMNEAGTNKTKYVYATFYV</sequence>
<proteinExistence type="predicted"/>
<dbReference type="Proteomes" id="UP000299102">
    <property type="component" value="Unassembled WGS sequence"/>
</dbReference>
<accession>A0A4C1TCM5</accession>
<evidence type="ECO:0000313" key="2">
    <source>
        <dbReference type="EMBL" id="GBP11330.1"/>
    </source>
</evidence>
<keyword evidence="3" id="KW-1185">Reference proteome</keyword>
<evidence type="ECO:0000256" key="1">
    <source>
        <dbReference type="SAM" id="MobiDB-lite"/>
    </source>
</evidence>
<name>A0A4C1TCM5_EUMVA</name>
<evidence type="ECO:0000313" key="3">
    <source>
        <dbReference type="Proteomes" id="UP000299102"/>
    </source>
</evidence>